<dbReference type="Proteomes" id="UP001362999">
    <property type="component" value="Unassembled WGS sequence"/>
</dbReference>
<dbReference type="PANTHER" id="PTHR38248:SF2">
    <property type="entry name" value="FUNK1 11"/>
    <property type="match status" value="1"/>
</dbReference>
<reference evidence="3 4" key="1">
    <citation type="journal article" date="2024" name="J Genomics">
        <title>Draft genome sequencing and assembly of Favolaschia claudopus CIRM-BRFM 2984 isolated from oak limbs.</title>
        <authorList>
            <person name="Navarro D."/>
            <person name="Drula E."/>
            <person name="Chaduli D."/>
            <person name="Cazenave R."/>
            <person name="Ahrendt S."/>
            <person name="Wang J."/>
            <person name="Lipzen A."/>
            <person name="Daum C."/>
            <person name="Barry K."/>
            <person name="Grigoriev I.V."/>
            <person name="Favel A."/>
            <person name="Rosso M.N."/>
            <person name="Martin F."/>
        </authorList>
    </citation>
    <scope>NUCLEOTIDE SEQUENCE [LARGE SCALE GENOMIC DNA]</scope>
    <source>
        <strain evidence="3 4">CIRM-BRFM 2984</strain>
    </source>
</reference>
<name>A0AAV9ZFH1_9AGAR</name>
<dbReference type="AlphaFoldDB" id="A0AAV9ZFH1"/>
<feature type="domain" description="Protein kinase" evidence="2">
    <location>
        <begin position="1"/>
        <end position="276"/>
    </location>
</feature>
<protein>
    <recommendedName>
        <fullName evidence="2">Protein kinase domain-containing protein</fullName>
    </recommendedName>
</protein>
<evidence type="ECO:0000259" key="2">
    <source>
        <dbReference type="PROSITE" id="PS50011"/>
    </source>
</evidence>
<feature type="compositionally biased region" description="Basic residues" evidence="1">
    <location>
        <begin position="457"/>
        <end position="466"/>
    </location>
</feature>
<feature type="compositionally biased region" description="Basic and acidic residues" evidence="1">
    <location>
        <begin position="443"/>
        <end position="456"/>
    </location>
</feature>
<dbReference type="PANTHER" id="PTHR38248">
    <property type="entry name" value="FUNK1 6"/>
    <property type="match status" value="1"/>
</dbReference>
<organism evidence="3 4">
    <name type="scientific">Favolaschia claudopus</name>
    <dbReference type="NCBI Taxonomy" id="2862362"/>
    <lineage>
        <taxon>Eukaryota</taxon>
        <taxon>Fungi</taxon>
        <taxon>Dikarya</taxon>
        <taxon>Basidiomycota</taxon>
        <taxon>Agaricomycotina</taxon>
        <taxon>Agaricomycetes</taxon>
        <taxon>Agaricomycetidae</taxon>
        <taxon>Agaricales</taxon>
        <taxon>Marasmiineae</taxon>
        <taxon>Mycenaceae</taxon>
        <taxon>Favolaschia</taxon>
    </lineage>
</organism>
<dbReference type="InterPro" id="IPR000719">
    <property type="entry name" value="Prot_kinase_dom"/>
</dbReference>
<dbReference type="GO" id="GO:0005524">
    <property type="term" value="F:ATP binding"/>
    <property type="evidence" value="ECO:0007669"/>
    <property type="project" value="InterPro"/>
</dbReference>
<evidence type="ECO:0000313" key="3">
    <source>
        <dbReference type="EMBL" id="KAK6981063.1"/>
    </source>
</evidence>
<comment type="caution">
    <text evidence="3">The sequence shown here is derived from an EMBL/GenBank/DDBJ whole genome shotgun (WGS) entry which is preliminary data.</text>
</comment>
<accession>A0AAV9ZFH1</accession>
<dbReference type="EMBL" id="JAWWNJ010000154">
    <property type="protein sequence ID" value="KAK6981063.1"/>
    <property type="molecule type" value="Genomic_DNA"/>
</dbReference>
<feature type="compositionally biased region" description="Low complexity" evidence="1">
    <location>
        <begin position="398"/>
        <end position="412"/>
    </location>
</feature>
<dbReference type="Gene3D" id="1.10.510.10">
    <property type="entry name" value="Transferase(Phosphotransferase) domain 1"/>
    <property type="match status" value="1"/>
</dbReference>
<feature type="compositionally biased region" description="Polar residues" evidence="1">
    <location>
        <begin position="369"/>
        <end position="379"/>
    </location>
</feature>
<dbReference type="Pfam" id="PF17667">
    <property type="entry name" value="Pkinase_fungal"/>
    <property type="match status" value="1"/>
</dbReference>
<dbReference type="InterPro" id="IPR011009">
    <property type="entry name" value="Kinase-like_dom_sf"/>
</dbReference>
<sequence length="466" mass="51641">MFSRHTIRSRGTVCWGATYKDKTYVVKDYWCADGRMSEPGMLAKLVGVRGVGQIFAFETDRESIRTERGFGATLMHSDSDATEVVLGRTLMRVVVRRYGDTLEQAHSAHKLLCAIRDIVRGHRDSLLERGILHRDISFNNLLLSELSEDGEGVIIDWDLAIELIKILGGSTKGDSRTGTRAFQSIKVLKASPLLGHHDHMDDLESVFYVLYYVLYGHGPTGTRLPDEDMQIILDWENPTLNATTVSRNKAGFMVTAFEQPLTRYDGAEKDRLETFMQELQALFKVRCESIAAALKNRNPVEFPRFTKEAATADYENFLAIVDAAIADIPEPAPSFKRKQPDTTDGAHASYVLPSPPKSRRLSNVGLRGSHSSRGQTSSLGGAKGSGLRMSMPAEGETPTKPTHTHASTSSTSNNGSPLRRGRGQRKSRVTKSTYVESEDSDEGEKKTDDDYVEGNRRKGKGKGKRP</sequence>
<dbReference type="PROSITE" id="PS50011">
    <property type="entry name" value="PROTEIN_KINASE_DOM"/>
    <property type="match status" value="1"/>
</dbReference>
<keyword evidence="4" id="KW-1185">Reference proteome</keyword>
<dbReference type="InterPro" id="IPR040976">
    <property type="entry name" value="Pkinase_fungal"/>
</dbReference>
<evidence type="ECO:0000313" key="4">
    <source>
        <dbReference type="Proteomes" id="UP001362999"/>
    </source>
</evidence>
<dbReference type="InterPro" id="IPR008266">
    <property type="entry name" value="Tyr_kinase_AS"/>
</dbReference>
<feature type="compositionally biased region" description="Basic residues" evidence="1">
    <location>
        <begin position="419"/>
        <end position="429"/>
    </location>
</feature>
<feature type="region of interest" description="Disordered" evidence="1">
    <location>
        <begin position="331"/>
        <end position="466"/>
    </location>
</feature>
<dbReference type="SUPFAM" id="SSF56112">
    <property type="entry name" value="Protein kinase-like (PK-like)"/>
    <property type="match status" value="1"/>
</dbReference>
<gene>
    <name evidence="3" type="ORF">R3P38DRAFT_3234818</name>
</gene>
<proteinExistence type="predicted"/>
<evidence type="ECO:0000256" key="1">
    <source>
        <dbReference type="SAM" id="MobiDB-lite"/>
    </source>
</evidence>
<dbReference type="GO" id="GO:0004672">
    <property type="term" value="F:protein kinase activity"/>
    <property type="evidence" value="ECO:0007669"/>
    <property type="project" value="InterPro"/>
</dbReference>
<dbReference type="PROSITE" id="PS00109">
    <property type="entry name" value="PROTEIN_KINASE_TYR"/>
    <property type="match status" value="1"/>
</dbReference>